<dbReference type="Proteomes" id="UP000717585">
    <property type="component" value="Unassembled WGS sequence"/>
</dbReference>
<proteinExistence type="predicted"/>
<accession>A0A8J6E1S6</accession>
<protein>
    <submittedName>
        <fullName evidence="2">Uncharacterized protein</fullName>
    </submittedName>
</protein>
<sequence>MSTDMRPEPLKRLRLMLIYQALLFVVAFFLRLPLAFTQPKSHFLAITVGITRFSDGIFIHFLCILLFIVASLLTTPLIGLFCRPKTCIDSVLTMHAVYLIIALLLSPPLTLIGLVCYLVFMVGQTIATTAAAEYMVIFWKMRKGALSLQILGTG</sequence>
<keyword evidence="3" id="KW-1185">Reference proteome</keyword>
<keyword evidence="1" id="KW-0812">Transmembrane</keyword>
<feature type="transmembrane region" description="Helical" evidence="1">
    <location>
        <begin position="87"/>
        <end position="105"/>
    </location>
</feature>
<keyword evidence="1" id="KW-1133">Transmembrane helix</keyword>
<dbReference type="EMBL" id="JAHDYR010000005">
    <property type="protein sequence ID" value="KAG9396744.1"/>
    <property type="molecule type" value="Genomic_DNA"/>
</dbReference>
<organism evidence="2 3">
    <name type="scientific">Carpediemonas membranifera</name>
    <dbReference type="NCBI Taxonomy" id="201153"/>
    <lineage>
        <taxon>Eukaryota</taxon>
        <taxon>Metamonada</taxon>
        <taxon>Carpediemonas-like organisms</taxon>
        <taxon>Carpediemonas</taxon>
    </lineage>
</organism>
<reference evidence="2" key="1">
    <citation type="submission" date="2021-05" db="EMBL/GenBank/DDBJ databases">
        <title>A free-living protist that lacks canonical eukaryotic 1 DNA replication and segregation systems.</title>
        <authorList>
            <person name="Salas-Leiva D.E."/>
            <person name="Tromer E.C."/>
            <person name="Curtis B.A."/>
            <person name="Jerlstrom-Hultqvist J."/>
            <person name="Kolisko M."/>
            <person name="Yi Z."/>
            <person name="Salas-Leiva J.S."/>
            <person name="Gallot-Lavallee L."/>
            <person name="Kops G.J.P.L."/>
            <person name="Archibald J.M."/>
            <person name="Simpson A.G.B."/>
            <person name="Roger A.J."/>
        </authorList>
    </citation>
    <scope>NUCLEOTIDE SEQUENCE</scope>
    <source>
        <strain evidence="2">BICM</strain>
    </source>
</reference>
<gene>
    <name evidence="2" type="ORF">J8273_1762</name>
</gene>
<evidence type="ECO:0000256" key="1">
    <source>
        <dbReference type="SAM" id="Phobius"/>
    </source>
</evidence>
<keyword evidence="1" id="KW-0472">Membrane</keyword>
<feature type="transmembrane region" description="Helical" evidence="1">
    <location>
        <begin position="111"/>
        <end position="139"/>
    </location>
</feature>
<evidence type="ECO:0000313" key="3">
    <source>
        <dbReference type="Proteomes" id="UP000717585"/>
    </source>
</evidence>
<comment type="caution">
    <text evidence="2">The sequence shown here is derived from an EMBL/GenBank/DDBJ whole genome shotgun (WGS) entry which is preliminary data.</text>
</comment>
<name>A0A8J6E1S6_9EUKA</name>
<evidence type="ECO:0000313" key="2">
    <source>
        <dbReference type="EMBL" id="KAG9396744.1"/>
    </source>
</evidence>
<dbReference type="AlphaFoldDB" id="A0A8J6E1S6"/>
<feature type="transmembrane region" description="Helical" evidence="1">
    <location>
        <begin position="15"/>
        <end position="37"/>
    </location>
</feature>
<feature type="transmembrane region" description="Helical" evidence="1">
    <location>
        <begin position="57"/>
        <end position="80"/>
    </location>
</feature>